<name>A0A5J4QH26_9ZZZZ</name>
<protein>
    <submittedName>
        <fullName evidence="1">Uncharacterized protein</fullName>
    </submittedName>
</protein>
<reference evidence="1" key="1">
    <citation type="submission" date="2019-03" db="EMBL/GenBank/DDBJ databases">
        <title>Single cell metagenomics reveals metabolic interactions within the superorganism composed of flagellate Streblomastix strix and complex community of Bacteroidetes bacteria on its surface.</title>
        <authorList>
            <person name="Treitli S.C."/>
            <person name="Kolisko M."/>
            <person name="Husnik F."/>
            <person name="Keeling P."/>
            <person name="Hampl V."/>
        </authorList>
    </citation>
    <scope>NUCLEOTIDE SEQUENCE</scope>
    <source>
        <strain evidence="1">STM</strain>
    </source>
</reference>
<gene>
    <name evidence="1" type="ORF">EZS27_029923</name>
</gene>
<evidence type="ECO:0000313" key="1">
    <source>
        <dbReference type="EMBL" id="KAA6320281.1"/>
    </source>
</evidence>
<accession>A0A5J4QH26</accession>
<dbReference type="AlphaFoldDB" id="A0A5J4QH26"/>
<comment type="caution">
    <text evidence="1">The sequence shown here is derived from an EMBL/GenBank/DDBJ whole genome shotgun (WGS) entry which is preliminary data.</text>
</comment>
<organism evidence="1">
    <name type="scientific">termite gut metagenome</name>
    <dbReference type="NCBI Taxonomy" id="433724"/>
    <lineage>
        <taxon>unclassified sequences</taxon>
        <taxon>metagenomes</taxon>
        <taxon>organismal metagenomes</taxon>
    </lineage>
</organism>
<sequence length="59" mass="6863">MDKYNTALHNILLGIKIKYYLKIIIKLQCCIKGFSVLAFEAFDNCCFTCCKQVCDLFFI</sequence>
<dbReference type="EMBL" id="SNRY01003636">
    <property type="protein sequence ID" value="KAA6320281.1"/>
    <property type="molecule type" value="Genomic_DNA"/>
</dbReference>
<proteinExistence type="predicted"/>